<organism evidence="14 16">
    <name type="scientific">Rhynchospora pubera</name>
    <dbReference type="NCBI Taxonomy" id="906938"/>
    <lineage>
        <taxon>Eukaryota</taxon>
        <taxon>Viridiplantae</taxon>
        <taxon>Streptophyta</taxon>
        <taxon>Embryophyta</taxon>
        <taxon>Tracheophyta</taxon>
        <taxon>Spermatophyta</taxon>
        <taxon>Magnoliopsida</taxon>
        <taxon>Liliopsida</taxon>
        <taxon>Poales</taxon>
        <taxon>Cyperaceae</taxon>
        <taxon>Cyperoideae</taxon>
        <taxon>Rhynchosporeae</taxon>
        <taxon>Rhynchospora</taxon>
    </lineage>
</organism>
<feature type="domain" description="SET" evidence="10">
    <location>
        <begin position="538"/>
        <end position="681"/>
    </location>
</feature>
<dbReference type="PROSITE" id="PS50868">
    <property type="entry name" value="POST_SET"/>
    <property type="match status" value="1"/>
</dbReference>
<feature type="compositionally biased region" description="Basic and acidic residues" evidence="9">
    <location>
        <begin position="13"/>
        <end position="27"/>
    </location>
</feature>
<dbReference type="InterPro" id="IPR001214">
    <property type="entry name" value="SET_dom"/>
</dbReference>
<keyword evidence="2" id="KW-0158">Chromosome</keyword>
<dbReference type="PROSITE" id="PS50867">
    <property type="entry name" value="PRE_SET"/>
    <property type="match status" value="1"/>
</dbReference>
<dbReference type="GO" id="GO:0005694">
    <property type="term" value="C:chromosome"/>
    <property type="evidence" value="ECO:0007669"/>
    <property type="project" value="UniProtKB-SubCell"/>
</dbReference>
<evidence type="ECO:0000256" key="8">
    <source>
        <dbReference type="PROSITE-ProRule" id="PRU00358"/>
    </source>
</evidence>
<evidence type="ECO:0000256" key="5">
    <source>
        <dbReference type="ARBA" id="ARBA00022691"/>
    </source>
</evidence>
<feature type="domain" description="Pre-SET" evidence="11">
    <location>
        <begin position="473"/>
        <end position="535"/>
    </location>
</feature>
<dbReference type="AlphaFoldDB" id="A0AAV8BRG2"/>
<feature type="compositionally biased region" description="Polar residues" evidence="9">
    <location>
        <begin position="85"/>
        <end position="98"/>
    </location>
</feature>
<evidence type="ECO:0000259" key="12">
    <source>
        <dbReference type="PROSITE" id="PS50868"/>
    </source>
</evidence>
<feature type="region of interest" description="Disordered" evidence="9">
    <location>
        <begin position="1"/>
        <end position="136"/>
    </location>
</feature>
<comment type="subcellular location">
    <subcellularLocation>
        <location evidence="1">Chromosome</location>
    </subcellularLocation>
    <subcellularLocation>
        <location evidence="8">Nucleus</location>
    </subcellularLocation>
</comment>
<keyword evidence="3" id="KW-0489">Methyltransferase</keyword>
<dbReference type="EMBL" id="JAMFTS010000002">
    <property type="protein sequence ID" value="KAJ4801949.1"/>
    <property type="molecule type" value="Genomic_DNA"/>
</dbReference>
<dbReference type="InterPro" id="IPR036987">
    <property type="entry name" value="SRA-YDG_sf"/>
</dbReference>
<dbReference type="PROSITE" id="PS50280">
    <property type="entry name" value="SET"/>
    <property type="match status" value="1"/>
</dbReference>
<dbReference type="InterPro" id="IPR007728">
    <property type="entry name" value="Pre-SET_dom"/>
</dbReference>
<evidence type="ECO:0000313" key="16">
    <source>
        <dbReference type="Proteomes" id="UP001140206"/>
    </source>
</evidence>
<keyword evidence="7 8" id="KW-0539">Nucleus</keyword>
<dbReference type="InterPro" id="IPR025794">
    <property type="entry name" value="H3-K9-MeTrfase_plant"/>
</dbReference>
<name>A0AAV8BRG2_9POAL</name>
<dbReference type="SUPFAM" id="SSF88697">
    <property type="entry name" value="PUA domain-like"/>
    <property type="match status" value="1"/>
</dbReference>
<dbReference type="PROSITE" id="PS51015">
    <property type="entry name" value="YDG"/>
    <property type="match status" value="1"/>
</dbReference>
<evidence type="ECO:0000256" key="2">
    <source>
        <dbReference type="ARBA" id="ARBA00022454"/>
    </source>
</evidence>
<dbReference type="GO" id="GO:0042054">
    <property type="term" value="F:histone methyltransferase activity"/>
    <property type="evidence" value="ECO:0007669"/>
    <property type="project" value="InterPro"/>
</dbReference>
<dbReference type="GO" id="GO:0005634">
    <property type="term" value="C:nucleus"/>
    <property type="evidence" value="ECO:0007669"/>
    <property type="project" value="UniProtKB-SubCell"/>
</dbReference>
<evidence type="ECO:0000313" key="14">
    <source>
        <dbReference type="EMBL" id="KAJ4745741.1"/>
    </source>
</evidence>
<dbReference type="SMART" id="SM00466">
    <property type="entry name" value="SRA"/>
    <property type="match status" value="1"/>
</dbReference>
<feature type="domain" description="Post-SET" evidence="12">
    <location>
        <begin position="695"/>
        <end position="711"/>
    </location>
</feature>
<dbReference type="Proteomes" id="UP001140206">
    <property type="component" value="Chromosome 2"/>
</dbReference>
<dbReference type="Pfam" id="PF05033">
    <property type="entry name" value="Pre-SET"/>
    <property type="match status" value="1"/>
</dbReference>
<evidence type="ECO:0000256" key="1">
    <source>
        <dbReference type="ARBA" id="ARBA00004286"/>
    </source>
</evidence>
<protein>
    <submittedName>
        <fullName evidence="14">Uncharacterized protein</fullName>
    </submittedName>
</protein>
<dbReference type="Gene3D" id="2.30.280.10">
    <property type="entry name" value="SRA-YDG"/>
    <property type="match status" value="1"/>
</dbReference>
<comment type="caution">
    <text evidence="14">The sequence shown here is derived from an EMBL/GenBank/DDBJ whole genome shotgun (WGS) entry which is preliminary data.</text>
</comment>
<keyword evidence="16" id="KW-1185">Reference proteome</keyword>
<dbReference type="GO" id="GO:0003690">
    <property type="term" value="F:double-stranded DNA binding"/>
    <property type="evidence" value="ECO:0007669"/>
    <property type="project" value="TreeGrafter"/>
</dbReference>
<dbReference type="Pfam" id="PF02182">
    <property type="entry name" value="SAD_SRA"/>
    <property type="match status" value="1"/>
</dbReference>
<dbReference type="GO" id="GO:0032259">
    <property type="term" value="P:methylation"/>
    <property type="evidence" value="ECO:0007669"/>
    <property type="project" value="UniProtKB-KW"/>
</dbReference>
<dbReference type="InterPro" id="IPR046341">
    <property type="entry name" value="SET_dom_sf"/>
</dbReference>
<dbReference type="Pfam" id="PF00856">
    <property type="entry name" value="SET"/>
    <property type="match status" value="1"/>
</dbReference>
<evidence type="ECO:0000256" key="4">
    <source>
        <dbReference type="ARBA" id="ARBA00022679"/>
    </source>
</evidence>
<accession>A0AAV8BRG2</accession>
<dbReference type="InterPro" id="IPR015947">
    <property type="entry name" value="PUA-like_sf"/>
</dbReference>
<dbReference type="SMART" id="SM00317">
    <property type="entry name" value="SET"/>
    <property type="match status" value="1"/>
</dbReference>
<proteinExistence type="predicted"/>
<feature type="compositionally biased region" description="Basic residues" evidence="9">
    <location>
        <begin position="125"/>
        <end position="136"/>
    </location>
</feature>
<reference evidence="14" key="1">
    <citation type="submission" date="2022-08" db="EMBL/GenBank/DDBJ databases">
        <authorList>
            <person name="Marques A."/>
        </authorList>
    </citation>
    <scope>NUCLEOTIDE SEQUENCE</scope>
    <source>
        <strain evidence="14">RhyPub2mFocal</strain>
        <tissue evidence="14">Leaves</tissue>
    </source>
</reference>
<evidence type="ECO:0000259" key="10">
    <source>
        <dbReference type="PROSITE" id="PS50280"/>
    </source>
</evidence>
<dbReference type="SMART" id="SM00468">
    <property type="entry name" value="PreSET"/>
    <property type="match status" value="1"/>
</dbReference>
<evidence type="ECO:0000259" key="11">
    <source>
        <dbReference type="PROSITE" id="PS50867"/>
    </source>
</evidence>
<feature type="region of interest" description="Disordered" evidence="9">
    <location>
        <begin position="195"/>
        <end position="220"/>
    </location>
</feature>
<feature type="compositionally biased region" description="Polar residues" evidence="9">
    <location>
        <begin position="54"/>
        <end position="76"/>
    </location>
</feature>
<dbReference type="InterPro" id="IPR003105">
    <property type="entry name" value="SRA_YDG"/>
</dbReference>
<feature type="compositionally biased region" description="Basic residues" evidence="9">
    <location>
        <begin position="99"/>
        <end position="117"/>
    </location>
</feature>
<sequence length="711" mass="79057">MATVDVSPLLTSEVRRSSRLTGKEKPLYTDTIPMRDIIVQSRKRGRPKKKDAPQKQSPNNSPKNQAGSLAHTNSPASALAKSCSGEATSANDGTQNGKRNLHNGKPKKVKKKKKNSPKKSGPPKNKPKLNSSHRKPILVGMVTEDVSEGSCVLDPLPVTVKSSKTKVKETLRGFTSNYLHFVQEEQRRVQEIAAARAEKKGAKKAEEKEDEDEKKASRRPDLKAITKMLNDKTVLNPIKRLGHIPGIEVGDQFFSRAEMVVVGLHSHWLNGIDYMGKEYQQVYNEYTFPLGTCIVLSGQYEDDLDNSDTITYTGQGGHDLLGNKKQISDQKLERGNLALKNNFETKVPVRVIRGHKAQNSYTGKIYTYDGLYMVIDCWPEEGLRKFIVYKYKLKRLEGQKQLTTSQVRFIRQDVPQSTADLRGMVSRDISNGQEKIPIPASNTVDDPPCPPSGFVYSKELRISSEIKMPKNEVGCKCHGDCSNSRDCPCAKFNGNDFAYVRLDGGRLVEAKSIVFECGAGCKCGPGCINRTSQQGMRYRLEVFKTPSKGWAVRSWDTIPAGAPVCEYVGILKRSDEVESNHFDNKYIFDIDCLQTMKGLDGREKRAGDVPTVGINIESEAPEYCIDAAEEGNVARFINHSCMPNLFVQCVLSSHHDIKLAKIMLFAADTIPPLQELTYDYGYAMDSVVGPDGKVIELACHCGAAECRKRLH</sequence>
<keyword evidence="5" id="KW-0949">S-adenosyl-L-methionine</keyword>
<dbReference type="PROSITE" id="PS51575">
    <property type="entry name" value="SAM_MT43_SUVAR39_2"/>
    <property type="match status" value="1"/>
</dbReference>
<evidence type="ECO:0000256" key="6">
    <source>
        <dbReference type="ARBA" id="ARBA00022853"/>
    </source>
</evidence>
<dbReference type="GO" id="GO:0008270">
    <property type="term" value="F:zinc ion binding"/>
    <property type="evidence" value="ECO:0007669"/>
    <property type="project" value="InterPro"/>
</dbReference>
<feature type="domain" description="YDG" evidence="13">
    <location>
        <begin position="242"/>
        <end position="395"/>
    </location>
</feature>
<evidence type="ECO:0000259" key="13">
    <source>
        <dbReference type="PROSITE" id="PS51015"/>
    </source>
</evidence>
<dbReference type="InterPro" id="IPR003616">
    <property type="entry name" value="Post-SET_dom"/>
</dbReference>
<dbReference type="PANTHER" id="PTHR45660">
    <property type="entry name" value="HISTONE-LYSINE N-METHYLTRANSFERASE SETMAR"/>
    <property type="match status" value="1"/>
</dbReference>
<dbReference type="InterPro" id="IPR051357">
    <property type="entry name" value="H3K9_HMTase_SUVAR3-9"/>
</dbReference>
<gene>
    <name evidence="15" type="ORF">LUZ62_053195</name>
    <name evidence="14" type="ORF">LUZ62_080146</name>
</gene>
<dbReference type="Proteomes" id="UP001140206">
    <property type="component" value="Chromosome 5"/>
</dbReference>
<dbReference type="Gene3D" id="2.170.270.10">
    <property type="entry name" value="SET domain"/>
    <property type="match status" value="1"/>
</dbReference>
<dbReference type="PANTHER" id="PTHR45660:SF94">
    <property type="entry name" value="HISTONE-LYSINE N-METHYLTRANSFERASE, H3 LYSINE-9 SPECIFIC SUVH4"/>
    <property type="match status" value="1"/>
</dbReference>
<dbReference type="EMBL" id="JAMFTS010000005">
    <property type="protein sequence ID" value="KAJ4745741.1"/>
    <property type="molecule type" value="Genomic_DNA"/>
</dbReference>
<dbReference type="SUPFAM" id="SSF82199">
    <property type="entry name" value="SET domain"/>
    <property type="match status" value="1"/>
</dbReference>
<evidence type="ECO:0000256" key="9">
    <source>
        <dbReference type="SAM" id="MobiDB-lite"/>
    </source>
</evidence>
<evidence type="ECO:0000313" key="15">
    <source>
        <dbReference type="EMBL" id="KAJ4801949.1"/>
    </source>
</evidence>
<keyword evidence="4" id="KW-0808">Transferase</keyword>
<evidence type="ECO:0000256" key="7">
    <source>
        <dbReference type="ARBA" id="ARBA00023242"/>
    </source>
</evidence>
<evidence type="ECO:0000256" key="3">
    <source>
        <dbReference type="ARBA" id="ARBA00022603"/>
    </source>
</evidence>
<keyword evidence="6" id="KW-0156">Chromatin regulator</keyword>